<evidence type="ECO:0000313" key="2">
    <source>
        <dbReference type="Proteomes" id="UP001157911"/>
    </source>
</evidence>
<keyword evidence="2" id="KW-1185">Reference proteome</keyword>
<dbReference type="Gene3D" id="1.20.120.330">
    <property type="entry name" value="Nucleotidyltransferases domain 2"/>
    <property type="match status" value="1"/>
</dbReference>
<dbReference type="RefSeq" id="WP_283399977.1">
    <property type="nucleotide sequence ID" value="NZ_FXUB01000001.1"/>
</dbReference>
<comment type="caution">
    <text evidence="1">The sequence shown here is derived from an EMBL/GenBank/DDBJ whole genome shotgun (WGS) entry which is preliminary data.</text>
</comment>
<evidence type="ECO:0008006" key="3">
    <source>
        <dbReference type="Google" id="ProtNLM"/>
    </source>
</evidence>
<evidence type="ECO:0000313" key="1">
    <source>
        <dbReference type="EMBL" id="SMP07317.1"/>
    </source>
</evidence>
<dbReference type="SUPFAM" id="SSF81593">
    <property type="entry name" value="Nucleotidyltransferase substrate binding subunit/domain"/>
    <property type="match status" value="1"/>
</dbReference>
<dbReference type="EMBL" id="FXUB01000001">
    <property type="protein sequence ID" value="SMP07317.1"/>
    <property type="molecule type" value="Genomic_DNA"/>
</dbReference>
<organism evidence="1 2">
    <name type="scientific">Desulfurobacterium pacificum</name>
    <dbReference type="NCBI Taxonomy" id="240166"/>
    <lineage>
        <taxon>Bacteria</taxon>
        <taxon>Pseudomonadati</taxon>
        <taxon>Aquificota</taxon>
        <taxon>Aquificia</taxon>
        <taxon>Desulfurobacteriales</taxon>
        <taxon>Desulfurobacteriaceae</taxon>
        <taxon>Desulfurobacterium</taxon>
    </lineage>
</organism>
<reference evidence="1 2" key="1">
    <citation type="submission" date="2017-05" db="EMBL/GenBank/DDBJ databases">
        <authorList>
            <person name="Varghese N."/>
            <person name="Submissions S."/>
        </authorList>
    </citation>
    <scope>NUCLEOTIDE SEQUENCE [LARGE SCALE GENOMIC DNA]</scope>
    <source>
        <strain evidence="1 2">DSM 15522</strain>
    </source>
</reference>
<protein>
    <recommendedName>
        <fullName evidence="3">DUF86 domain-containing protein</fullName>
    </recommendedName>
</protein>
<gene>
    <name evidence="1" type="ORF">SAMN06265339_0472</name>
</gene>
<accession>A0ABY1NE30</accession>
<dbReference type="Proteomes" id="UP001157911">
    <property type="component" value="Unassembled WGS sequence"/>
</dbReference>
<name>A0ABY1NE30_9BACT</name>
<sequence length="148" mass="17844">MTLEERKKLFCESWKQFKQNLKLLKTSIERIKNLDKLDEIQRGEAIEAFLSRYSRTVDLLINRVLRGLDILEMEDTSKKLDIVIRAEKRGFIKDFNVLIEMKDLRNELAHEYVQERLEARIEEALQYSLEIFIIAEKIEKYLKENRYC</sequence>
<proteinExistence type="predicted"/>